<feature type="domain" description="TRAM" evidence="6">
    <location>
        <begin position="6"/>
        <end position="65"/>
    </location>
</feature>
<evidence type="ECO:0000313" key="8">
    <source>
        <dbReference type="Proteomes" id="UP000269019"/>
    </source>
</evidence>
<evidence type="ECO:0000256" key="4">
    <source>
        <dbReference type="PROSITE-ProRule" id="PRU01024"/>
    </source>
</evidence>
<name>A0A3G6J6X9_9CORY</name>
<organism evidence="7 8">
    <name type="scientific">Corynebacterium choanae</name>
    <dbReference type="NCBI Taxonomy" id="1862358"/>
    <lineage>
        <taxon>Bacteria</taxon>
        <taxon>Bacillati</taxon>
        <taxon>Actinomycetota</taxon>
        <taxon>Actinomycetes</taxon>
        <taxon>Mycobacteriales</taxon>
        <taxon>Corynebacteriaceae</taxon>
        <taxon>Corynebacterium</taxon>
    </lineage>
</organism>
<dbReference type="PROSITE" id="PS51687">
    <property type="entry name" value="SAM_MT_RNA_M5U"/>
    <property type="match status" value="1"/>
</dbReference>
<dbReference type="SUPFAM" id="SSF53335">
    <property type="entry name" value="S-adenosyl-L-methionine-dependent methyltransferases"/>
    <property type="match status" value="1"/>
</dbReference>
<dbReference type="Proteomes" id="UP000269019">
    <property type="component" value="Chromosome"/>
</dbReference>
<evidence type="ECO:0000259" key="6">
    <source>
        <dbReference type="PROSITE" id="PS50926"/>
    </source>
</evidence>
<protein>
    <submittedName>
        <fullName evidence="7">Putative RNA methyltransferase</fullName>
        <ecNumber evidence="7">2.1.1.-</ecNumber>
    </submittedName>
</protein>
<feature type="binding site" evidence="4">
    <location>
        <position position="352"/>
    </location>
    <ligand>
        <name>S-adenosyl-L-methionine</name>
        <dbReference type="ChEBI" id="CHEBI:59789"/>
    </ligand>
</feature>
<dbReference type="RefSeq" id="WP_123928196.1">
    <property type="nucleotide sequence ID" value="NZ_CP033896.1"/>
</dbReference>
<evidence type="ECO:0000256" key="3">
    <source>
        <dbReference type="ARBA" id="ARBA00022691"/>
    </source>
</evidence>
<dbReference type="EMBL" id="CP033896">
    <property type="protein sequence ID" value="AZA13726.1"/>
    <property type="molecule type" value="Genomic_DNA"/>
</dbReference>
<evidence type="ECO:0000313" key="7">
    <source>
        <dbReference type="EMBL" id="AZA13726.1"/>
    </source>
</evidence>
<dbReference type="InterPro" id="IPR010280">
    <property type="entry name" value="U5_MeTrfase_fam"/>
</dbReference>
<feature type="active site" evidence="5">
    <location>
        <position position="379"/>
    </location>
</feature>
<reference evidence="7 8" key="1">
    <citation type="submission" date="2018-11" db="EMBL/GenBank/DDBJ databases">
        <authorList>
            <person name="Kleinhagauer T."/>
            <person name="Glaeser S.P."/>
            <person name="Spergser J."/>
            <person name="Ruckert C."/>
            <person name="Kaempfer P."/>
            <person name="Busse H.-J."/>
        </authorList>
    </citation>
    <scope>NUCLEOTIDE SEQUENCE [LARGE SCALE GENOMIC DNA]</scope>
    <source>
        <strain evidence="7 8">200CH</strain>
    </source>
</reference>
<dbReference type="KEGG" id="ccho:CCHOA_06670"/>
<gene>
    <name evidence="7" type="ORF">CCHOA_06670</name>
</gene>
<dbReference type="GO" id="GO:0070475">
    <property type="term" value="P:rRNA base methylation"/>
    <property type="evidence" value="ECO:0007669"/>
    <property type="project" value="TreeGrafter"/>
</dbReference>
<dbReference type="SUPFAM" id="SSF50249">
    <property type="entry name" value="Nucleic acid-binding proteins"/>
    <property type="match status" value="1"/>
</dbReference>
<evidence type="ECO:0000256" key="2">
    <source>
        <dbReference type="ARBA" id="ARBA00022679"/>
    </source>
</evidence>
<keyword evidence="3 4" id="KW-0949">S-adenosyl-L-methionine</keyword>
<dbReference type="PROSITE" id="PS01230">
    <property type="entry name" value="TRMA_1"/>
    <property type="match status" value="1"/>
</dbReference>
<dbReference type="AlphaFoldDB" id="A0A3G6J6X9"/>
<dbReference type="PANTHER" id="PTHR11061:SF30">
    <property type="entry name" value="TRNA (URACIL(54)-C(5))-METHYLTRANSFERASE"/>
    <property type="match status" value="1"/>
</dbReference>
<feature type="binding site" evidence="4">
    <location>
        <position position="241"/>
    </location>
    <ligand>
        <name>S-adenosyl-L-methionine</name>
        <dbReference type="ChEBI" id="CHEBI:59789"/>
    </ligand>
</feature>
<dbReference type="InterPro" id="IPR002792">
    <property type="entry name" value="TRAM_dom"/>
</dbReference>
<comment type="similarity">
    <text evidence="4">Belongs to the class I-like SAM-binding methyltransferase superfamily. RNA M5U methyltransferase family.</text>
</comment>
<feature type="active site" description="Nucleophile" evidence="4">
    <location>
        <position position="379"/>
    </location>
</feature>
<feature type="binding site" evidence="4">
    <location>
        <position position="285"/>
    </location>
    <ligand>
        <name>S-adenosyl-L-methionine</name>
        <dbReference type="ChEBI" id="CHEBI:59789"/>
    </ligand>
</feature>
<evidence type="ECO:0000256" key="1">
    <source>
        <dbReference type="ARBA" id="ARBA00022603"/>
    </source>
</evidence>
<dbReference type="InterPro" id="IPR012340">
    <property type="entry name" value="NA-bd_OB-fold"/>
</dbReference>
<dbReference type="GO" id="GO:0070041">
    <property type="term" value="F:rRNA (uridine-C5-)-methyltransferase activity"/>
    <property type="evidence" value="ECO:0007669"/>
    <property type="project" value="TreeGrafter"/>
</dbReference>
<proteinExistence type="inferred from homology"/>
<dbReference type="PANTHER" id="PTHR11061">
    <property type="entry name" value="RNA M5U METHYLTRANSFERASE"/>
    <property type="match status" value="1"/>
</dbReference>
<keyword evidence="2 4" id="KW-0808">Transferase</keyword>
<dbReference type="EC" id="2.1.1.-" evidence="7"/>
<dbReference type="InterPro" id="IPR029063">
    <property type="entry name" value="SAM-dependent_MTases_sf"/>
</dbReference>
<dbReference type="OrthoDB" id="9804590at2"/>
<feature type="binding site" evidence="4">
    <location>
        <position position="311"/>
    </location>
    <ligand>
        <name>S-adenosyl-L-methionine</name>
        <dbReference type="ChEBI" id="CHEBI:59789"/>
    </ligand>
</feature>
<dbReference type="Gene3D" id="2.40.50.140">
    <property type="entry name" value="Nucleic acid-binding proteins"/>
    <property type="match status" value="1"/>
</dbReference>
<dbReference type="Gene3D" id="3.40.50.150">
    <property type="entry name" value="Vaccinia Virus protein VP39"/>
    <property type="match status" value="1"/>
</dbReference>
<keyword evidence="1 4" id="KW-0489">Methyltransferase</keyword>
<evidence type="ECO:0000256" key="5">
    <source>
        <dbReference type="PROSITE-ProRule" id="PRU10015"/>
    </source>
</evidence>
<dbReference type="PROSITE" id="PS50926">
    <property type="entry name" value="TRAM"/>
    <property type="match status" value="1"/>
</dbReference>
<sequence>MSDAPNLSVGDRVTTTIVRPAHGGNGVGTLPDGRTVFVANAIVGDVLSVTLTKVKSRFAHAEIADVLTPSPDRVPSRCAAAAAGAGCCDLAAVSVAAQATLAQTVVTDQLRRLGAVANPAVSFRTVEPRSGWRTRIRLGVDSQGRAGLRQRASHELVTVECNQVDPRLYAGEGGVLQRRFTPGTEVVAVIDDTGSRHIVEVKKPPRGKRAATTVSTLEGDGRVIQQVAGRTFELAPTSFWQAHQQAPAVLQTTIVALLQEGIAQTSTGDSPRVHTPGKFIGYDLYGGVGVLADALLAATPAHHQPEVFSVEVAPAAAQAGRAAYRRDPVSFVTGDVARAVTGLPPADAIVLDPPRTGAGAAAIAAIAAAQAPVVVAVGCDAATFARDIDAWQQHGYTLQRCVIVDTFPDTHHVETIGLLLRT</sequence>
<keyword evidence="8" id="KW-1185">Reference proteome</keyword>
<dbReference type="InterPro" id="IPR030390">
    <property type="entry name" value="MeTrfase_TrmA_AS"/>
</dbReference>
<dbReference type="Pfam" id="PF05958">
    <property type="entry name" value="tRNA_U5-meth_tr"/>
    <property type="match status" value="1"/>
</dbReference>
<dbReference type="Pfam" id="PF01938">
    <property type="entry name" value="TRAM"/>
    <property type="match status" value="1"/>
</dbReference>
<accession>A0A3G6J6X9</accession>